<keyword evidence="5" id="KW-0804">Transcription</keyword>
<dbReference type="Proteomes" id="UP000192596">
    <property type="component" value="Unassembled WGS sequence"/>
</dbReference>
<evidence type="ECO:0000313" key="10">
    <source>
        <dbReference type="Proteomes" id="UP000192596"/>
    </source>
</evidence>
<feature type="region of interest" description="Disordered" evidence="7">
    <location>
        <begin position="297"/>
        <end position="316"/>
    </location>
</feature>
<dbReference type="PANTHER" id="PTHR36206">
    <property type="entry name" value="ASPERCRYPTIN BIOSYNTHESIS CLUSTER-SPECIFIC TRANSCRIPTION REGULATOR ATNN-RELATED"/>
    <property type="match status" value="1"/>
</dbReference>
<dbReference type="InParanoid" id="A0A1V8TL77"/>
<dbReference type="PROSITE" id="PS50048">
    <property type="entry name" value="ZN2_CY6_FUNGAL_2"/>
    <property type="match status" value="1"/>
</dbReference>
<dbReference type="GO" id="GO:0003677">
    <property type="term" value="F:DNA binding"/>
    <property type="evidence" value="ECO:0007669"/>
    <property type="project" value="UniProtKB-KW"/>
</dbReference>
<keyword evidence="1" id="KW-0479">Metal-binding</keyword>
<sequence>MAGAAEDVDKKQPHTAAQDATQDARPTSSPTMQAYSQDPPQYYSHAPNEQQDRAHSPSQRDAGAQMALPGIHQFEGQQQMQSRAQYAPMNGAHTQHMMHAPPYASNMMAYQAQPMLPTMPANAPNGQNGMMRYPLPPQAGMDARSMAGGRKTGKEIKRRTKTGCMTCRKRRIKCDEGVPSCRNCAKSKRECLGYDPIFKPSNGPPNLQPAPSPTSLEGPSPPDAGAGSRYQYSTYPVNGGYAPHPPSGDSQRPPPFTYQPPLETQSHAHGPPQMHRNSAASVTLGATSQLIPIEDLYSLDDTPPPYLPKDSPQMQPHEIGEITNYFTQRYAPGLDRLFETTWYSTRGQNHMYEHDALRDFVLQCMTQLRSNDGTNTANRSLEAKLVWTLALLPLSALAQSPRANDASLLTLEPRVLMLQALLTGSSLSQSHVPLPPRPLPERSNDEDKATFAREYFWHHLLHFTTLSDSPADAETADVSLAAMRGVLNVLENRDVLYSIAVTRHIGARLPDWRPGAQIQGSPEDAEKLRVAHHFVEQEAGSGTSQVVQRICSMALRGWGLRRRR</sequence>
<keyword evidence="6" id="KW-0539">Nucleus</keyword>
<feature type="region of interest" description="Disordered" evidence="7">
    <location>
        <begin position="199"/>
        <end position="277"/>
    </location>
</feature>
<dbReference type="EMBL" id="NAJO01000005">
    <property type="protein sequence ID" value="OQO12127.1"/>
    <property type="molecule type" value="Genomic_DNA"/>
</dbReference>
<protein>
    <recommendedName>
        <fullName evidence="8">Zn(2)-C6 fungal-type domain-containing protein</fullName>
    </recommendedName>
</protein>
<dbReference type="OrthoDB" id="5375558at2759"/>
<dbReference type="PROSITE" id="PS00463">
    <property type="entry name" value="ZN2_CY6_FUNGAL_1"/>
    <property type="match status" value="1"/>
</dbReference>
<dbReference type="Gene3D" id="4.10.240.10">
    <property type="entry name" value="Zn(2)-C6 fungal-type DNA-binding domain"/>
    <property type="match status" value="1"/>
</dbReference>
<evidence type="ECO:0000256" key="5">
    <source>
        <dbReference type="ARBA" id="ARBA00023163"/>
    </source>
</evidence>
<accession>A0A1V8TL77</accession>
<keyword evidence="2" id="KW-0862">Zinc</keyword>
<evidence type="ECO:0000256" key="3">
    <source>
        <dbReference type="ARBA" id="ARBA00023015"/>
    </source>
</evidence>
<evidence type="ECO:0000256" key="1">
    <source>
        <dbReference type="ARBA" id="ARBA00022723"/>
    </source>
</evidence>
<evidence type="ECO:0000313" key="9">
    <source>
        <dbReference type="EMBL" id="OQO12127.1"/>
    </source>
</evidence>
<evidence type="ECO:0000256" key="4">
    <source>
        <dbReference type="ARBA" id="ARBA00023125"/>
    </source>
</evidence>
<dbReference type="SUPFAM" id="SSF57701">
    <property type="entry name" value="Zn2/Cys6 DNA-binding domain"/>
    <property type="match status" value="1"/>
</dbReference>
<evidence type="ECO:0000256" key="6">
    <source>
        <dbReference type="ARBA" id="ARBA00023242"/>
    </source>
</evidence>
<gene>
    <name evidence="9" type="ORF">B0A48_02767</name>
</gene>
<reference evidence="10" key="1">
    <citation type="submission" date="2017-03" db="EMBL/GenBank/DDBJ databases">
        <title>Genomes of endolithic fungi from Antarctica.</title>
        <authorList>
            <person name="Coleine C."/>
            <person name="Masonjones S."/>
            <person name="Stajich J.E."/>
        </authorList>
    </citation>
    <scope>NUCLEOTIDE SEQUENCE [LARGE SCALE GENOMIC DNA]</scope>
    <source>
        <strain evidence="10">CCFEE 5527</strain>
    </source>
</reference>
<dbReference type="CDD" id="cd00067">
    <property type="entry name" value="GAL4"/>
    <property type="match status" value="1"/>
</dbReference>
<dbReference type="Pfam" id="PF00172">
    <property type="entry name" value="Zn_clus"/>
    <property type="match status" value="1"/>
</dbReference>
<keyword evidence="3" id="KW-0805">Transcription regulation</keyword>
<feature type="region of interest" description="Disordered" evidence="7">
    <location>
        <begin position="1"/>
        <end position="64"/>
    </location>
</feature>
<feature type="domain" description="Zn(2)-C6 fungal-type" evidence="8">
    <location>
        <begin position="163"/>
        <end position="191"/>
    </location>
</feature>
<dbReference type="InterPro" id="IPR036864">
    <property type="entry name" value="Zn2-C6_fun-type_DNA-bd_sf"/>
</dbReference>
<feature type="compositionally biased region" description="Polar residues" evidence="7">
    <location>
        <begin position="18"/>
        <end position="39"/>
    </location>
</feature>
<name>A0A1V8TL77_9PEZI</name>
<dbReference type="AlphaFoldDB" id="A0A1V8TL77"/>
<dbReference type="InterPro" id="IPR001138">
    <property type="entry name" value="Zn2Cys6_DnaBD"/>
</dbReference>
<organism evidence="9 10">
    <name type="scientific">Cryoendolithus antarcticus</name>
    <dbReference type="NCBI Taxonomy" id="1507870"/>
    <lineage>
        <taxon>Eukaryota</taxon>
        <taxon>Fungi</taxon>
        <taxon>Dikarya</taxon>
        <taxon>Ascomycota</taxon>
        <taxon>Pezizomycotina</taxon>
        <taxon>Dothideomycetes</taxon>
        <taxon>Dothideomycetidae</taxon>
        <taxon>Cladosporiales</taxon>
        <taxon>Cladosporiaceae</taxon>
        <taxon>Cryoendolithus</taxon>
    </lineage>
</organism>
<proteinExistence type="predicted"/>
<dbReference type="STRING" id="1507870.A0A1V8TL77"/>
<keyword evidence="10" id="KW-1185">Reference proteome</keyword>
<comment type="caution">
    <text evidence="9">The sequence shown here is derived from an EMBL/GenBank/DDBJ whole genome shotgun (WGS) entry which is preliminary data.</text>
</comment>
<evidence type="ECO:0000256" key="2">
    <source>
        <dbReference type="ARBA" id="ARBA00022833"/>
    </source>
</evidence>
<dbReference type="PANTHER" id="PTHR36206:SF13">
    <property type="entry name" value="TRANSCRIPTIONAL REGULATORY PROTEIN MOC3"/>
    <property type="match status" value="1"/>
</dbReference>
<feature type="compositionally biased region" description="Pro residues" evidence="7">
    <location>
        <begin position="202"/>
        <end position="212"/>
    </location>
</feature>
<dbReference type="SMART" id="SM00066">
    <property type="entry name" value="GAL4"/>
    <property type="match status" value="1"/>
</dbReference>
<dbReference type="InterPro" id="IPR052360">
    <property type="entry name" value="Transcr_Regulatory_Proteins"/>
</dbReference>
<dbReference type="GO" id="GO:0000981">
    <property type="term" value="F:DNA-binding transcription factor activity, RNA polymerase II-specific"/>
    <property type="evidence" value="ECO:0007669"/>
    <property type="project" value="InterPro"/>
</dbReference>
<evidence type="ECO:0000256" key="7">
    <source>
        <dbReference type="SAM" id="MobiDB-lite"/>
    </source>
</evidence>
<dbReference type="GO" id="GO:0008270">
    <property type="term" value="F:zinc ion binding"/>
    <property type="evidence" value="ECO:0007669"/>
    <property type="project" value="InterPro"/>
</dbReference>
<evidence type="ECO:0000259" key="8">
    <source>
        <dbReference type="PROSITE" id="PS50048"/>
    </source>
</evidence>
<keyword evidence="4" id="KW-0238">DNA-binding</keyword>